<proteinExistence type="predicted"/>
<evidence type="ECO:0000313" key="3">
    <source>
        <dbReference type="Proteomes" id="UP000613740"/>
    </source>
</evidence>
<feature type="compositionally biased region" description="Low complexity" evidence="1">
    <location>
        <begin position="737"/>
        <end position="749"/>
    </location>
</feature>
<feature type="region of interest" description="Disordered" evidence="1">
    <location>
        <begin position="301"/>
        <end position="343"/>
    </location>
</feature>
<dbReference type="GO" id="GO:0004620">
    <property type="term" value="F:phospholipase activity"/>
    <property type="evidence" value="ECO:0007669"/>
    <property type="project" value="TreeGrafter"/>
</dbReference>
<dbReference type="GO" id="GO:0030149">
    <property type="term" value="P:sphingolipid catabolic process"/>
    <property type="evidence" value="ECO:0007669"/>
    <property type="project" value="TreeGrafter"/>
</dbReference>
<dbReference type="Proteomes" id="UP000613740">
    <property type="component" value="Unassembled WGS sequence"/>
</dbReference>
<dbReference type="PANTHER" id="PTHR12393:SF6">
    <property type="entry name" value="SPHINGOMYELIN PHOSPHODIESTERASE 2"/>
    <property type="match status" value="1"/>
</dbReference>
<organism evidence="2 3">
    <name type="scientific">Chlamydomonas schloesseri</name>
    <dbReference type="NCBI Taxonomy" id="2026947"/>
    <lineage>
        <taxon>Eukaryota</taxon>
        <taxon>Viridiplantae</taxon>
        <taxon>Chlorophyta</taxon>
        <taxon>core chlorophytes</taxon>
        <taxon>Chlorophyceae</taxon>
        <taxon>CS clade</taxon>
        <taxon>Chlamydomonadales</taxon>
        <taxon>Chlamydomonadaceae</taxon>
        <taxon>Chlamydomonas</taxon>
    </lineage>
</organism>
<dbReference type="EMBL" id="JAEHOD010000013">
    <property type="protein sequence ID" value="KAG2449625.1"/>
    <property type="molecule type" value="Genomic_DNA"/>
</dbReference>
<keyword evidence="3" id="KW-1185">Reference proteome</keyword>
<feature type="compositionally biased region" description="Basic and acidic residues" evidence="1">
    <location>
        <begin position="316"/>
        <end position="327"/>
    </location>
</feature>
<dbReference type="GO" id="GO:0005783">
    <property type="term" value="C:endoplasmic reticulum"/>
    <property type="evidence" value="ECO:0007669"/>
    <property type="project" value="TreeGrafter"/>
</dbReference>
<dbReference type="GO" id="GO:0046513">
    <property type="term" value="P:ceramide biosynthetic process"/>
    <property type="evidence" value="ECO:0007669"/>
    <property type="project" value="TreeGrafter"/>
</dbReference>
<dbReference type="PANTHER" id="PTHR12393">
    <property type="entry name" value="SPHINGOMYELIN PHOSPHODIESTERASE RELATED"/>
    <property type="match status" value="1"/>
</dbReference>
<dbReference type="GO" id="GO:0071944">
    <property type="term" value="C:cell periphery"/>
    <property type="evidence" value="ECO:0007669"/>
    <property type="project" value="TreeGrafter"/>
</dbReference>
<dbReference type="GO" id="GO:0016020">
    <property type="term" value="C:membrane"/>
    <property type="evidence" value="ECO:0007669"/>
    <property type="project" value="TreeGrafter"/>
</dbReference>
<dbReference type="OrthoDB" id="542773at2759"/>
<feature type="region of interest" description="Disordered" evidence="1">
    <location>
        <begin position="186"/>
        <end position="206"/>
    </location>
</feature>
<name>A0A835WMY1_9CHLO</name>
<dbReference type="AlphaFoldDB" id="A0A835WMY1"/>
<comment type="caution">
    <text evidence="2">The sequence shown here is derived from an EMBL/GenBank/DDBJ whole genome shotgun (WGS) entry which is preliminary data.</text>
</comment>
<reference evidence="2" key="1">
    <citation type="journal article" date="2020" name="bioRxiv">
        <title>Comparative genomics of Chlamydomonas.</title>
        <authorList>
            <person name="Craig R.J."/>
            <person name="Hasan A.R."/>
            <person name="Ness R.W."/>
            <person name="Keightley P.D."/>
        </authorList>
    </citation>
    <scope>NUCLEOTIDE SEQUENCE</scope>
    <source>
        <strain evidence="2">CCAP 11/173</strain>
    </source>
</reference>
<evidence type="ECO:0000313" key="2">
    <source>
        <dbReference type="EMBL" id="KAG2449625.1"/>
    </source>
</evidence>
<feature type="region of interest" description="Disordered" evidence="1">
    <location>
        <begin position="732"/>
        <end position="751"/>
    </location>
</feature>
<feature type="compositionally biased region" description="Low complexity" evidence="1">
    <location>
        <begin position="332"/>
        <end position="343"/>
    </location>
</feature>
<gene>
    <name evidence="2" type="ORF">HYH02_005158</name>
</gene>
<dbReference type="SUPFAM" id="SSF140860">
    <property type="entry name" value="Pseudo ankyrin repeat-like"/>
    <property type="match status" value="1"/>
</dbReference>
<protein>
    <submittedName>
        <fullName evidence="2">Uncharacterized protein</fullName>
    </submittedName>
</protein>
<accession>A0A835WMY1</accession>
<sequence>MSDMPLEQRRKLLCATAASGNLENLELAVSVVGCPLGPDVFTAAMSSPACDQVAAWLLQRRCRVAVAPALEALARAGRMHGDPLFDDVFSRGKFSMSLDNLLPHIAAAGAGYVTDKFARMVDMWRNNPLHLEAAIAAARGDHAQLVHHILNLPNSSTWVGLPSLPSGPAAAAAVAASASPGPTLPAAVVGGGSDHATPSSAPPAVSRSCSVQGRANEEQVRAAALRLLEAVVEGLPLEDMAAVYAAWFDPSDPAYRNPVWQVLPRSSGRRGSCSGCSSRAISPSPTRLDFSALVIDDEASGAREGKGGGAAATEEGGGRDFREREAPPLDPAGPQQAPDTTQAAALEHKAHVDKLLLAAAAGSRTVDWRAKVIWLLGKGHMPQQSAHHAQAAARAAACPDALERLQWLHAYRGPQDGSAASQFRFPVCYPRVAAQALSNGRTDALRYVLQLAGAHGMPAAGAAAGPQDGTPAQELLDALASEQGLLEAAAAGGQLEGLQLLHAAGCRMPYQALALAAARHGHVNLLRWLLDVWLSAPVSLQVPCPAPTPELDPGVQLVPALCAAAARSGSLEALRLLRARGCPWDADAIVAGAEAGCEAVLEYLVAEGCPAPADDRVYAAPLAAEDLLTLRCLRRLGLPFRREPAVFARALAAKHSLALLKWLYETGVPVDLEAHLERALDSNVRDPDWEAWLQAELETKRQRQQEQEAELQAGKSKGAKFASAMKRALSIKRRNAPQQQQQPKQPHQPGTRMYAAPLAAEDLLTLRCLRRIGLPFRRERDTFMFAVAVFHSLPVLQ</sequence>
<evidence type="ECO:0000256" key="1">
    <source>
        <dbReference type="SAM" id="MobiDB-lite"/>
    </source>
</evidence>